<feature type="compositionally biased region" description="Polar residues" evidence="1">
    <location>
        <begin position="715"/>
        <end position="732"/>
    </location>
</feature>
<dbReference type="AlphaFoldDB" id="A0A1B6DKF1"/>
<feature type="compositionally biased region" description="Low complexity" evidence="1">
    <location>
        <begin position="922"/>
        <end position="937"/>
    </location>
</feature>
<feature type="compositionally biased region" description="Basic and acidic residues" evidence="1">
    <location>
        <begin position="371"/>
        <end position="381"/>
    </location>
</feature>
<feature type="compositionally biased region" description="Polar residues" evidence="1">
    <location>
        <begin position="179"/>
        <end position="208"/>
    </location>
</feature>
<feature type="compositionally biased region" description="Polar residues" evidence="1">
    <location>
        <begin position="456"/>
        <end position="471"/>
    </location>
</feature>
<feature type="compositionally biased region" description="Low complexity" evidence="1">
    <location>
        <begin position="655"/>
        <end position="672"/>
    </location>
</feature>
<feature type="region of interest" description="Disordered" evidence="1">
    <location>
        <begin position="24"/>
        <end position="75"/>
    </location>
</feature>
<reference evidence="2" key="1">
    <citation type="submission" date="2015-12" db="EMBL/GenBank/DDBJ databases">
        <title>De novo transcriptome assembly of four potential Pierce s Disease insect vectors from Arizona vineyards.</title>
        <authorList>
            <person name="Tassone E.E."/>
        </authorList>
    </citation>
    <scope>NUCLEOTIDE SEQUENCE</scope>
</reference>
<protein>
    <recommendedName>
        <fullName evidence="3">Zasp-like motif domain-containing protein</fullName>
    </recommendedName>
</protein>
<feature type="compositionally biased region" description="Polar residues" evidence="1">
    <location>
        <begin position="152"/>
        <end position="165"/>
    </location>
</feature>
<sequence>CQSEERAQFLSDCLASPESVWKQNQSSEKEFKSNENFRSEEKSYVADESVKIGSTGYEKESTQRMDSKKVDSFSPTQTYSSKEYYSDQFTPKSDLFSPQSDSNSSGVFSSKSDRFSSFNKFTSESETNSLKSEPLMPTFSEMFSKRDLFFATPNNTSTPETQTPKSEQSSSRSEMFSSKTNQYYRSDQGTKSEPQTPKSDPYTPSSGIFSPKSEFSDKSYAFSDKFMKSDLFSEMGSSLFKTSSLKKPSDFWDEHLKHEDGRVVDSNSRGSSGVWGNGNTIKKSSEFKRSFSLSEKYPVGNACKAFEKIETVNEKRIESSSSKDGKEEKFEKSEERKESIVSENDGGHENRRVVNDFTSVEKQIGETEFCNKIKTHSEENTRTATPLEFYDNARPQAKEEPRSHKVEVKCEVRGAGGEDEVDFVSMSSIHEHDSDHRMKIGTKVKDIFSYEDQKWRTSTPQDNYSTKSNSKNIEEDKIRQSNQISSGGGSPGPGSPQGDTGLAAPPPPPLPTSGPPAPPPPPPPGLGALPTVRLSSEIPDRKKGGYEPPAAIQNAMMTKDKKPFTYTPGGLDLSEIRSPRMARRITRNANAPDSSVPQPRPSPLANQPLPPSAMAAMQPQIAIPVFPQGGGVPQLHHVGAPGSQQAPPPPPPPSSQNFPAPQTSPPVQKFQATPPPPPPVQKFSPPTYNQPSYPTNQKSPPATYKQPSPPPMSVPKSQPQNRYQKPEQNQGSIYVPPIESQQPRSQLGSLYIPPIPQDDNKAAIQSPVQLNKAPTPWLTRSQSQKEKEVPPWVNREENVPSQPSSQAQQQTRIIPIQIEGKEQTMTPTNTRIIPIQMEGANSPVYNKEPNFQQSPAPSPQQHWQQQQSAQQQWQQQQQQQQSPQPQQQQRWKNQQPVYVHNKFNTGSQSPVLSNDQTDSNRQLQTQQSWGQTGQTATNGVAPVQSRSFRVLQKITDTADGTQSGGDLNDASYNSQGVPVSQLRKMQLSDDDRALLNKVKTQDSTTAPTGPYCSSPTSYNSSPQPFYPIPQSADYYQSDYSAYPLYSDCPSYPWYPMYSVAPPRTSPVPRMATPNQSGQNRLVQGQQQPELQQPYIPPSEQQVPEPRKYTGSAIPSRSFRMLQAMTAGSDTSDRPGESEY</sequence>
<feature type="compositionally biased region" description="Low complexity" evidence="1">
    <location>
        <begin position="166"/>
        <end position="178"/>
    </location>
</feature>
<feature type="compositionally biased region" description="Polar residues" evidence="1">
    <location>
        <begin position="1072"/>
        <end position="1082"/>
    </location>
</feature>
<feature type="region of interest" description="Disordered" evidence="1">
    <location>
        <begin position="452"/>
        <end position="944"/>
    </location>
</feature>
<name>A0A1B6DKF1_9HEMI</name>
<feature type="region of interest" description="Disordered" evidence="1">
    <location>
        <begin position="150"/>
        <end position="214"/>
    </location>
</feature>
<gene>
    <name evidence="2" type="ORF">g.19036</name>
</gene>
<feature type="compositionally biased region" description="Basic and acidic residues" evidence="1">
    <location>
        <begin position="27"/>
        <end position="50"/>
    </location>
</feature>
<evidence type="ECO:0000313" key="2">
    <source>
        <dbReference type="EMBL" id="JAS26169.1"/>
    </source>
</evidence>
<feature type="non-terminal residue" evidence="2">
    <location>
        <position position="1"/>
    </location>
</feature>
<feature type="compositionally biased region" description="Polar residues" evidence="1">
    <location>
        <begin position="739"/>
        <end position="748"/>
    </location>
</feature>
<feature type="compositionally biased region" description="Basic and acidic residues" evidence="1">
    <location>
        <begin position="783"/>
        <end position="798"/>
    </location>
</feature>
<feature type="compositionally biased region" description="Basic and acidic residues" evidence="1">
    <location>
        <begin position="396"/>
        <end position="406"/>
    </location>
</feature>
<feature type="region of interest" description="Disordered" evidence="1">
    <location>
        <begin position="998"/>
        <end position="1025"/>
    </location>
</feature>
<feature type="compositionally biased region" description="Basic and acidic residues" evidence="1">
    <location>
        <begin position="57"/>
        <end position="71"/>
    </location>
</feature>
<feature type="compositionally biased region" description="Basic and acidic residues" evidence="1">
    <location>
        <begin position="1130"/>
        <end position="1139"/>
    </location>
</feature>
<dbReference type="EMBL" id="GEDC01011129">
    <property type="protein sequence ID" value="JAS26169.1"/>
    <property type="molecule type" value="Transcribed_RNA"/>
</dbReference>
<feature type="compositionally biased region" description="Polar residues" evidence="1">
    <location>
        <begin position="587"/>
        <end position="597"/>
    </location>
</feature>
<feature type="compositionally biased region" description="Low complexity" evidence="1">
    <location>
        <begin position="1083"/>
        <end position="1093"/>
    </location>
</feature>
<feature type="region of interest" description="Disordered" evidence="1">
    <location>
        <begin position="90"/>
        <end position="114"/>
    </location>
</feature>
<organism evidence="2">
    <name type="scientific">Clastoptera arizonana</name>
    <name type="common">Arizona spittle bug</name>
    <dbReference type="NCBI Taxonomy" id="38151"/>
    <lineage>
        <taxon>Eukaryota</taxon>
        <taxon>Metazoa</taxon>
        <taxon>Ecdysozoa</taxon>
        <taxon>Arthropoda</taxon>
        <taxon>Hexapoda</taxon>
        <taxon>Insecta</taxon>
        <taxon>Pterygota</taxon>
        <taxon>Neoptera</taxon>
        <taxon>Paraneoptera</taxon>
        <taxon>Hemiptera</taxon>
        <taxon>Auchenorrhyncha</taxon>
        <taxon>Cercopoidea</taxon>
        <taxon>Clastopteridae</taxon>
        <taxon>Clastoptera</taxon>
    </lineage>
</organism>
<feature type="region of interest" description="Disordered" evidence="1">
    <location>
        <begin position="314"/>
        <end position="354"/>
    </location>
</feature>
<evidence type="ECO:0000256" key="1">
    <source>
        <dbReference type="SAM" id="MobiDB-lite"/>
    </source>
</evidence>
<feature type="compositionally biased region" description="Polar residues" evidence="1">
    <location>
        <begin position="689"/>
        <end position="700"/>
    </location>
</feature>
<feature type="compositionally biased region" description="Low complexity" evidence="1">
    <location>
        <begin position="800"/>
        <end position="810"/>
    </location>
</feature>
<proteinExistence type="predicted"/>
<evidence type="ECO:0008006" key="3">
    <source>
        <dbReference type="Google" id="ProtNLM"/>
    </source>
</evidence>
<feature type="region of interest" description="Disordered" evidence="1">
    <location>
        <begin position="371"/>
        <end position="406"/>
    </location>
</feature>
<feature type="compositionally biased region" description="Polar residues" evidence="1">
    <location>
        <begin position="1001"/>
        <end position="1023"/>
    </location>
</feature>
<feature type="region of interest" description="Disordered" evidence="1">
    <location>
        <begin position="1062"/>
        <end position="1139"/>
    </location>
</feature>
<feature type="compositionally biased region" description="Polar residues" evidence="1">
    <location>
        <begin position="890"/>
        <end position="921"/>
    </location>
</feature>
<accession>A0A1B6DKF1</accession>
<feature type="compositionally biased region" description="Pro residues" evidence="1">
    <location>
        <begin position="504"/>
        <end position="525"/>
    </location>
</feature>
<feature type="compositionally biased region" description="Low complexity" evidence="1">
    <location>
        <begin position="852"/>
        <end position="889"/>
    </location>
</feature>